<evidence type="ECO:0000256" key="3">
    <source>
        <dbReference type="SAM" id="MobiDB-lite"/>
    </source>
</evidence>
<dbReference type="InterPro" id="IPR010611">
    <property type="entry name" value="3D_dom"/>
</dbReference>
<dbReference type="Gene3D" id="6.10.250.3150">
    <property type="match status" value="1"/>
</dbReference>
<accession>A0ABV9MWY1</accession>
<sequence>MHRKKWIVLSLVFIQMLAPVSISADTLESLNQKEVTLQQQSQAISSQVQAALEEVNQTYRAVEALKNDVAQNEALIASTQAEIVETNETIKKRKEIAAKRLRNLQVSSIGENKLFYLLQTSNLQELVSGLYAMSVMQNAEKETVQTLEEATLKLEELERTAQVAQAELVNDQQTLQIKADALDDQVAALKVQLAGNQAALAEIAQSKEVETARLAAEKERQKLAEEEAKKAAEKAAKEAEKQPATQEQVTTPQPEVSQPETSPSTPPVVETPAPSTGKTLYVQATAYSYKEVGSSFYTALGVDLRQNSQVIAVDPSVIPLGSVVEVEGYGIALAADTGGAIKGNIIDVHLNSVDACKQWGRKFNVKVTILE</sequence>
<dbReference type="Pfam" id="PF06725">
    <property type="entry name" value="3D"/>
    <property type="match status" value="1"/>
</dbReference>
<evidence type="ECO:0000256" key="2">
    <source>
        <dbReference type="SAM" id="Coils"/>
    </source>
</evidence>
<feature type="coiled-coil region" evidence="2">
    <location>
        <begin position="140"/>
        <end position="174"/>
    </location>
</feature>
<dbReference type="RefSeq" id="WP_204653879.1">
    <property type="nucleotide sequence ID" value="NZ_JAFBFD010000015.1"/>
</dbReference>
<dbReference type="InterPro" id="IPR036908">
    <property type="entry name" value="RlpA-like_sf"/>
</dbReference>
<dbReference type="PANTHER" id="PTHR39160">
    <property type="entry name" value="CELL WALL-BINDING PROTEIN YOCH"/>
    <property type="match status" value="1"/>
</dbReference>
<organism evidence="6 7">
    <name type="scientific">Enterococcus lemanii</name>
    <dbReference type="NCBI Taxonomy" id="1159752"/>
    <lineage>
        <taxon>Bacteria</taxon>
        <taxon>Bacillati</taxon>
        <taxon>Bacillota</taxon>
        <taxon>Bacilli</taxon>
        <taxon>Lactobacillales</taxon>
        <taxon>Enterococcaceae</taxon>
        <taxon>Enterococcus</taxon>
    </lineage>
</organism>
<feature type="signal peptide" evidence="4">
    <location>
        <begin position="1"/>
        <end position="24"/>
    </location>
</feature>
<dbReference type="EMBL" id="JBHSGS010000043">
    <property type="protein sequence ID" value="MFC4719651.1"/>
    <property type="molecule type" value="Genomic_DNA"/>
</dbReference>
<evidence type="ECO:0000256" key="1">
    <source>
        <dbReference type="ARBA" id="ARBA00022729"/>
    </source>
</evidence>
<dbReference type="SUPFAM" id="SSF50685">
    <property type="entry name" value="Barwin-like endoglucanases"/>
    <property type="match status" value="1"/>
</dbReference>
<keyword evidence="1 4" id="KW-0732">Signal</keyword>
<evidence type="ECO:0000259" key="5">
    <source>
        <dbReference type="Pfam" id="PF06725"/>
    </source>
</evidence>
<feature type="compositionally biased region" description="Basic and acidic residues" evidence="3">
    <location>
        <begin position="223"/>
        <end position="241"/>
    </location>
</feature>
<dbReference type="Proteomes" id="UP001595969">
    <property type="component" value="Unassembled WGS sequence"/>
</dbReference>
<feature type="compositionally biased region" description="Low complexity" evidence="3">
    <location>
        <begin position="242"/>
        <end position="272"/>
    </location>
</feature>
<keyword evidence="7" id="KW-1185">Reference proteome</keyword>
<gene>
    <name evidence="6" type="ORF">ACFO5I_07875</name>
</gene>
<feature type="coiled-coil region" evidence="2">
    <location>
        <begin position="48"/>
        <end position="82"/>
    </location>
</feature>
<evidence type="ECO:0000256" key="4">
    <source>
        <dbReference type="SAM" id="SignalP"/>
    </source>
</evidence>
<dbReference type="PANTHER" id="PTHR39160:SF6">
    <property type="entry name" value="CELL WALL-BINDING PROTEIN YOCH"/>
    <property type="match status" value="1"/>
</dbReference>
<feature type="chain" id="PRO_5046202743" evidence="4">
    <location>
        <begin position="25"/>
        <end position="371"/>
    </location>
</feature>
<dbReference type="CDD" id="cd22786">
    <property type="entry name" value="DPBB_YuiC-like"/>
    <property type="match status" value="1"/>
</dbReference>
<comment type="caution">
    <text evidence="6">The sequence shown here is derived from an EMBL/GenBank/DDBJ whole genome shotgun (WGS) entry which is preliminary data.</text>
</comment>
<reference evidence="7" key="1">
    <citation type="journal article" date="2019" name="Int. J. Syst. Evol. Microbiol.">
        <title>The Global Catalogue of Microorganisms (GCM) 10K type strain sequencing project: providing services to taxonomists for standard genome sequencing and annotation.</title>
        <authorList>
            <consortium name="The Broad Institute Genomics Platform"/>
            <consortium name="The Broad Institute Genome Sequencing Center for Infectious Disease"/>
            <person name="Wu L."/>
            <person name="Ma J."/>
        </authorList>
    </citation>
    <scope>NUCLEOTIDE SEQUENCE [LARGE SCALE GENOMIC DNA]</scope>
    <source>
        <strain evidence="7">CGMCC 1.19032</strain>
    </source>
</reference>
<evidence type="ECO:0000313" key="7">
    <source>
        <dbReference type="Proteomes" id="UP001595969"/>
    </source>
</evidence>
<feature type="domain" description="3D" evidence="5">
    <location>
        <begin position="310"/>
        <end position="370"/>
    </location>
</feature>
<keyword evidence="2" id="KW-0175">Coiled coil</keyword>
<evidence type="ECO:0000313" key="6">
    <source>
        <dbReference type="EMBL" id="MFC4719651.1"/>
    </source>
</evidence>
<feature type="region of interest" description="Disordered" evidence="3">
    <location>
        <begin position="223"/>
        <end position="274"/>
    </location>
</feature>
<name>A0ABV9MWY1_9ENTE</name>
<protein>
    <submittedName>
        <fullName evidence="6">3D domain-containing protein</fullName>
    </submittedName>
</protein>
<proteinExistence type="predicted"/>
<dbReference type="InterPro" id="IPR051933">
    <property type="entry name" value="Resuscitation_pf_RpfB"/>
</dbReference>